<dbReference type="GO" id="GO:0016485">
    <property type="term" value="P:protein processing"/>
    <property type="evidence" value="ECO:0007669"/>
    <property type="project" value="TreeGrafter"/>
</dbReference>
<evidence type="ECO:0000259" key="6">
    <source>
        <dbReference type="PROSITE" id="PS51829"/>
    </source>
</evidence>
<dbReference type="Proteomes" id="UP000005877">
    <property type="component" value="Chromosome"/>
</dbReference>
<dbReference type="RefSeq" id="WP_014586406.1">
    <property type="nucleotide sequence ID" value="NC_017527.1"/>
</dbReference>
<dbReference type="SUPFAM" id="SSF49785">
    <property type="entry name" value="Galactose-binding domain-like"/>
    <property type="match status" value="2"/>
</dbReference>
<dbReference type="EMBL" id="CP003117">
    <property type="protein sequence ID" value="AET64221.1"/>
    <property type="molecule type" value="Genomic_DNA"/>
</dbReference>
<evidence type="ECO:0000256" key="1">
    <source>
        <dbReference type="ARBA" id="ARBA00022670"/>
    </source>
</evidence>
<dbReference type="OrthoDB" id="133445at2157"/>
<dbReference type="InterPro" id="IPR022398">
    <property type="entry name" value="Peptidase_S8_His-AS"/>
</dbReference>
<dbReference type="InterPro" id="IPR002884">
    <property type="entry name" value="P_dom"/>
</dbReference>
<keyword evidence="3 5" id="KW-0720">Serine protease</keyword>
<evidence type="ECO:0000256" key="5">
    <source>
        <dbReference type="PROSITE-ProRule" id="PRU01240"/>
    </source>
</evidence>
<dbReference type="Pfam" id="PF00082">
    <property type="entry name" value="Peptidase_S8"/>
    <property type="match status" value="1"/>
</dbReference>
<dbReference type="Gene3D" id="2.60.120.260">
    <property type="entry name" value="Galactose-binding domain-like"/>
    <property type="match status" value="2"/>
</dbReference>
<keyword evidence="8" id="KW-1185">Reference proteome</keyword>
<gene>
    <name evidence="7" type="ordered locus">Mhar_0849</name>
</gene>
<evidence type="ECO:0000313" key="7">
    <source>
        <dbReference type="EMBL" id="AET64221.1"/>
    </source>
</evidence>
<protein>
    <submittedName>
        <fullName evidence="7">Subtilase family peptidase</fullName>
    </submittedName>
</protein>
<evidence type="ECO:0000313" key="8">
    <source>
        <dbReference type="Proteomes" id="UP000005877"/>
    </source>
</evidence>
<dbReference type="HOGENOM" id="CLU_011263_10_1_2"/>
<dbReference type="PROSITE" id="PS51892">
    <property type="entry name" value="SUBTILASE"/>
    <property type="match status" value="1"/>
</dbReference>
<dbReference type="SUPFAM" id="SSF52743">
    <property type="entry name" value="Subtilisin-like"/>
    <property type="match status" value="1"/>
</dbReference>
<dbReference type="AlphaFoldDB" id="G7WLB8"/>
<keyword evidence="1 5" id="KW-0645">Protease</keyword>
<dbReference type="PANTHER" id="PTHR42884:SF14">
    <property type="entry name" value="NEUROENDOCRINE CONVERTASE 1"/>
    <property type="match status" value="1"/>
</dbReference>
<dbReference type="PROSITE" id="PS51829">
    <property type="entry name" value="P_HOMO_B"/>
    <property type="match status" value="2"/>
</dbReference>
<accession>G7WLB8</accession>
<dbReference type="STRING" id="1110509.Mhar_0849"/>
<dbReference type="GO" id="GO:0016020">
    <property type="term" value="C:membrane"/>
    <property type="evidence" value="ECO:0007669"/>
    <property type="project" value="TreeGrafter"/>
</dbReference>
<feature type="domain" description="P/Homo B" evidence="6">
    <location>
        <begin position="578"/>
        <end position="710"/>
    </location>
</feature>
<dbReference type="GO" id="GO:0012505">
    <property type="term" value="C:endomembrane system"/>
    <property type="evidence" value="ECO:0007669"/>
    <property type="project" value="UniProtKB-ARBA"/>
</dbReference>
<evidence type="ECO:0000256" key="2">
    <source>
        <dbReference type="ARBA" id="ARBA00022801"/>
    </source>
</evidence>
<comment type="similarity">
    <text evidence="5">Belongs to the peptidase S8 family.</text>
</comment>
<keyword evidence="2 5" id="KW-0378">Hydrolase</keyword>
<reference evidence="7 8" key="1">
    <citation type="journal article" date="2012" name="PLoS ONE">
        <title>The genome characteristics and predicted function of methyl-group oxidation pathway in the obligate aceticlastic methanogens, Methanosaeta spp.</title>
        <authorList>
            <person name="Zhu J."/>
            <person name="Zheng H."/>
            <person name="Ai G."/>
            <person name="Zhang G."/>
            <person name="Liu D."/>
            <person name="Liu X."/>
            <person name="Dong X."/>
        </authorList>
    </citation>
    <scope>NUCLEOTIDE SEQUENCE [LARGE SCALE GENOMIC DNA]</scope>
    <source>
        <strain evidence="7 8">6Ac</strain>
    </source>
</reference>
<dbReference type="PANTHER" id="PTHR42884">
    <property type="entry name" value="PROPROTEIN CONVERTASE SUBTILISIN/KEXIN-RELATED"/>
    <property type="match status" value="1"/>
</dbReference>
<dbReference type="Pfam" id="PF01483">
    <property type="entry name" value="P_proprotein"/>
    <property type="match status" value="2"/>
</dbReference>
<name>G7WLB8_METH6</name>
<feature type="active site" description="Charge relay system" evidence="4 5">
    <location>
        <position position="265"/>
    </location>
</feature>
<dbReference type="PRINTS" id="PR00723">
    <property type="entry name" value="SUBTILISIN"/>
</dbReference>
<feature type="domain" description="P/Homo B" evidence="6">
    <location>
        <begin position="713"/>
        <end position="836"/>
    </location>
</feature>
<feature type="active site" description="Charge relay system" evidence="4 5">
    <location>
        <position position="218"/>
    </location>
</feature>
<dbReference type="InterPro" id="IPR036852">
    <property type="entry name" value="Peptidase_S8/S53_dom_sf"/>
</dbReference>
<sequence>MTKEDTTYTYRAGKKVPLEKEEDQFVVRALPEDLEEMGISDAERVSSRSSKVTTRAGDLEQLMSMTRHIAPTHHAYRVAETGEEFLISDRIIVTFREPLPAEDVDAFAGKYGLLRLKSYSDRDHLFQLTDGTGMNPVKLVVKLMEQEPAVETADHDLNRRMATYDFEVPRDPAYSLQWHLHTRFSGRSFDPRSSSMCEDAWRILGSFGSGSVVVGVTDDGCRLDHADFDSPEKFAGWGYFRGTTLVKEINIGADPSEMYTRGDDHGTSCCGVIAAEADSALTVGAAPGCRLLPIKWEVDDSGYLLISDDKVMTALSYLADKVDVLSNSWGSSPTLDFAPAVVRLIGDLSRAGGRRGRGIVFVWAAGNANCPVNHTGSMEVPFTDGWVIRPDGSPLWVGVDTARRFENQLVGIPGVMIVAALSSMAQRSHYSNYGSGISITAPTSNLHSYYRLTLQGLGITTASGERIPVTEEFGGTSSAAPLVAGIAALVISANPDLSALEVVSILKRTASKDLNLGGYSRTPPASFDPDTSWDVSPIPPFDRGDFVDVGDPAGSWSPWFGHGRVDAARAVAEALRLRGEGRDKVFKQARTPDLPIPDNDPEGVRDSISFSEAANLSRARVTVDISHSFIGDLRLTLIAPSGKFVVIHERNGGGSDDIRATFDPMTTPALASLAGQFVQGDWTLLVQDLAARDTGRLNRWELEIEGEKAGSVTLEDAPAATIPDNDPSGIVAAISTTDPGRVRDLEVYVDITHGFIGDLEVTLISPAGTAVPLHLREGMATDNIIKSYTSATTPDLQKLRGQQVRGAWRLKVADLARSDVGKLNRWGLRIAKEAEA</sequence>
<evidence type="ECO:0000256" key="4">
    <source>
        <dbReference type="PIRSR" id="PIRSR615500-1"/>
    </source>
</evidence>
<dbReference type="InterPro" id="IPR015500">
    <property type="entry name" value="Peptidase_S8_subtilisin-rel"/>
</dbReference>
<dbReference type="GO" id="GO:0004252">
    <property type="term" value="F:serine-type endopeptidase activity"/>
    <property type="evidence" value="ECO:0007669"/>
    <property type="project" value="UniProtKB-UniRule"/>
</dbReference>
<proteinExistence type="inferred from homology"/>
<feature type="active site" description="Charge relay system" evidence="4 5">
    <location>
        <position position="477"/>
    </location>
</feature>
<dbReference type="GeneID" id="12510018"/>
<dbReference type="GO" id="GO:0005737">
    <property type="term" value="C:cytoplasm"/>
    <property type="evidence" value="ECO:0007669"/>
    <property type="project" value="UniProtKB-ARBA"/>
</dbReference>
<dbReference type="InterPro" id="IPR023828">
    <property type="entry name" value="Peptidase_S8_Ser-AS"/>
</dbReference>
<dbReference type="PROSITE" id="PS00138">
    <property type="entry name" value="SUBTILASE_SER"/>
    <property type="match status" value="1"/>
</dbReference>
<evidence type="ECO:0000256" key="3">
    <source>
        <dbReference type="ARBA" id="ARBA00022825"/>
    </source>
</evidence>
<dbReference type="KEGG" id="mhi:Mhar_0849"/>
<dbReference type="InterPro" id="IPR000209">
    <property type="entry name" value="Peptidase_S8/S53_dom"/>
</dbReference>
<dbReference type="PROSITE" id="PS00137">
    <property type="entry name" value="SUBTILASE_HIS"/>
    <property type="match status" value="1"/>
</dbReference>
<organism evidence="7 8">
    <name type="scientific">Methanothrix harundinacea (strain 6Ac)</name>
    <name type="common">Methanosaeta harundinacea</name>
    <dbReference type="NCBI Taxonomy" id="1110509"/>
    <lineage>
        <taxon>Archaea</taxon>
        <taxon>Methanobacteriati</taxon>
        <taxon>Methanobacteriota</taxon>
        <taxon>Stenosarchaea group</taxon>
        <taxon>Methanomicrobia</taxon>
        <taxon>Methanotrichales</taxon>
        <taxon>Methanotrichaceae</taxon>
        <taxon>Methanothrix</taxon>
    </lineage>
</organism>
<dbReference type="PATRIC" id="fig|1110509.7.peg.944"/>
<dbReference type="Gene3D" id="3.40.50.200">
    <property type="entry name" value="Peptidase S8/S53 domain"/>
    <property type="match status" value="1"/>
</dbReference>
<dbReference type="InterPro" id="IPR008979">
    <property type="entry name" value="Galactose-bd-like_sf"/>
</dbReference>